<evidence type="ECO:0000313" key="1">
    <source>
        <dbReference type="EMBL" id="MFC3087929.1"/>
    </source>
</evidence>
<dbReference type="Gene3D" id="3.40.30.10">
    <property type="entry name" value="Glutaredoxin"/>
    <property type="match status" value="1"/>
</dbReference>
<gene>
    <name evidence="1" type="ORF">ACFOD6_17950</name>
</gene>
<dbReference type="EMBL" id="JBHRSM010000040">
    <property type="protein sequence ID" value="MFC3087929.1"/>
    <property type="molecule type" value="Genomic_DNA"/>
</dbReference>
<dbReference type="SUPFAM" id="SSF52833">
    <property type="entry name" value="Thioredoxin-like"/>
    <property type="match status" value="1"/>
</dbReference>
<protein>
    <submittedName>
        <fullName evidence="1">TlpA disulfide reductase family protein</fullName>
    </submittedName>
</protein>
<accession>A0ABV7E0V7</accession>
<dbReference type="CDD" id="cd02966">
    <property type="entry name" value="TlpA_like_family"/>
    <property type="match status" value="1"/>
</dbReference>
<name>A0ABV7E0V7_9RHOB</name>
<dbReference type="Proteomes" id="UP001595445">
    <property type="component" value="Unassembled WGS sequence"/>
</dbReference>
<organism evidence="1 2">
    <name type="scientific">Tabrizicola soli</name>
    <dbReference type="NCBI Taxonomy" id="2185115"/>
    <lineage>
        <taxon>Bacteria</taxon>
        <taxon>Pseudomonadati</taxon>
        <taxon>Pseudomonadota</taxon>
        <taxon>Alphaproteobacteria</taxon>
        <taxon>Rhodobacterales</taxon>
        <taxon>Paracoccaceae</taxon>
        <taxon>Tabrizicola</taxon>
    </lineage>
</organism>
<sequence length="152" mass="16692">MTTLHAAEWLNTDHPLALADFHGRVLVVEVFQMLCPGCVSHGLPQAGRIASTFAPGKVAVIGLHSVFEHHEAMTPAALRAFLHEYRIRFPVAVDQPGTPGPLPRTMAEWQLEGTPTLVLFDRHGQMRARHFGQVSDLALGAQIMALMLEGRE</sequence>
<evidence type="ECO:0000313" key="2">
    <source>
        <dbReference type="Proteomes" id="UP001595445"/>
    </source>
</evidence>
<reference evidence="2" key="1">
    <citation type="journal article" date="2019" name="Int. J. Syst. Evol. Microbiol.">
        <title>The Global Catalogue of Microorganisms (GCM) 10K type strain sequencing project: providing services to taxonomists for standard genome sequencing and annotation.</title>
        <authorList>
            <consortium name="The Broad Institute Genomics Platform"/>
            <consortium name="The Broad Institute Genome Sequencing Center for Infectious Disease"/>
            <person name="Wu L."/>
            <person name="Ma J."/>
        </authorList>
    </citation>
    <scope>NUCLEOTIDE SEQUENCE [LARGE SCALE GENOMIC DNA]</scope>
    <source>
        <strain evidence="2">KCTC 62102</strain>
    </source>
</reference>
<dbReference type="PANTHER" id="PTHR42852">
    <property type="entry name" value="THIOL:DISULFIDE INTERCHANGE PROTEIN DSBE"/>
    <property type="match status" value="1"/>
</dbReference>
<dbReference type="RefSeq" id="WP_197647766.1">
    <property type="nucleotide sequence ID" value="NZ_JAEACP010000042.1"/>
</dbReference>
<dbReference type="InterPro" id="IPR050553">
    <property type="entry name" value="Thioredoxin_ResA/DsbE_sf"/>
</dbReference>
<comment type="caution">
    <text evidence="1">The sequence shown here is derived from an EMBL/GenBank/DDBJ whole genome shotgun (WGS) entry which is preliminary data.</text>
</comment>
<keyword evidence="2" id="KW-1185">Reference proteome</keyword>
<proteinExistence type="predicted"/>
<dbReference type="InterPro" id="IPR036249">
    <property type="entry name" value="Thioredoxin-like_sf"/>
</dbReference>
<dbReference type="PANTHER" id="PTHR42852:SF13">
    <property type="entry name" value="PROTEIN DIPZ"/>
    <property type="match status" value="1"/>
</dbReference>